<dbReference type="Gene3D" id="3.40.1620.10">
    <property type="entry name" value="YefM-like domain"/>
    <property type="match status" value="1"/>
</dbReference>
<name>A0A840UKE4_9FIRM</name>
<accession>A0A840UKE4</accession>
<evidence type="ECO:0000256" key="1">
    <source>
        <dbReference type="ARBA" id="ARBA00009981"/>
    </source>
</evidence>
<evidence type="ECO:0000256" key="2">
    <source>
        <dbReference type="RuleBase" id="RU362080"/>
    </source>
</evidence>
<evidence type="ECO:0000313" key="4">
    <source>
        <dbReference type="Proteomes" id="UP000559117"/>
    </source>
</evidence>
<dbReference type="RefSeq" id="WP_183858999.1">
    <property type="nucleotide sequence ID" value="NZ_JACHFH010000002.1"/>
</dbReference>
<comment type="caution">
    <text evidence="3">The sequence shown here is derived from an EMBL/GenBank/DDBJ whole genome shotgun (WGS) entry which is preliminary data.</text>
</comment>
<protein>
    <recommendedName>
        <fullName evidence="2">Antitoxin</fullName>
    </recommendedName>
</protein>
<gene>
    <name evidence="3" type="ORF">HNR32_000292</name>
</gene>
<keyword evidence="4" id="KW-1185">Reference proteome</keyword>
<dbReference type="SUPFAM" id="SSF143120">
    <property type="entry name" value="YefM-like"/>
    <property type="match status" value="1"/>
</dbReference>
<sequence length="82" mass="9150">MITANASNFRKNLYGTLEQVAKYNQVATVNTKDGDVVMISADDYNNLMETLYISSVQGLKQDLLKAKKAPASDFVSEDEVEW</sequence>
<dbReference type="AlphaFoldDB" id="A0A840UKE4"/>
<comment type="function">
    <text evidence="2">Antitoxin component of a type II toxin-antitoxin (TA) system.</text>
</comment>
<dbReference type="Proteomes" id="UP000559117">
    <property type="component" value="Unassembled WGS sequence"/>
</dbReference>
<dbReference type="Pfam" id="PF02604">
    <property type="entry name" value="PhdYeFM_antitox"/>
    <property type="match status" value="1"/>
</dbReference>
<dbReference type="InterPro" id="IPR006442">
    <property type="entry name" value="Antitoxin_Phd/YefM"/>
</dbReference>
<dbReference type="EMBL" id="JACHFH010000002">
    <property type="protein sequence ID" value="MBB5335178.1"/>
    <property type="molecule type" value="Genomic_DNA"/>
</dbReference>
<comment type="similarity">
    <text evidence="1 2">Belongs to the phD/YefM antitoxin family.</text>
</comment>
<reference evidence="3 4" key="1">
    <citation type="submission" date="2020-08" db="EMBL/GenBank/DDBJ databases">
        <title>Genomic Encyclopedia of Type Strains, Phase IV (KMG-IV): sequencing the most valuable type-strain genomes for metagenomic binning, comparative biology and taxonomic classification.</title>
        <authorList>
            <person name="Goeker M."/>
        </authorList>
    </citation>
    <scope>NUCLEOTIDE SEQUENCE [LARGE SCALE GENOMIC DNA]</scope>
    <source>
        <strain evidence="3 4">DSM 24661</strain>
    </source>
</reference>
<evidence type="ECO:0000313" key="3">
    <source>
        <dbReference type="EMBL" id="MBB5335178.1"/>
    </source>
</evidence>
<proteinExistence type="inferred from homology"/>
<dbReference type="InterPro" id="IPR036165">
    <property type="entry name" value="YefM-like_sf"/>
</dbReference>
<organism evidence="3 4">
    <name type="scientific">Pectinatus brassicae</name>
    <dbReference type="NCBI Taxonomy" id="862415"/>
    <lineage>
        <taxon>Bacteria</taxon>
        <taxon>Bacillati</taxon>
        <taxon>Bacillota</taxon>
        <taxon>Negativicutes</taxon>
        <taxon>Selenomonadales</taxon>
        <taxon>Selenomonadaceae</taxon>
        <taxon>Pectinatus</taxon>
    </lineage>
</organism>